<dbReference type="PANTHER" id="PTHR11741:SF0">
    <property type="entry name" value="ELONGATION FACTOR TS, MITOCHONDRIAL"/>
    <property type="match status" value="1"/>
</dbReference>
<evidence type="ECO:0000259" key="3">
    <source>
        <dbReference type="Pfam" id="PF00889"/>
    </source>
</evidence>
<keyword evidence="5" id="KW-1185">Reference proteome</keyword>
<dbReference type="EMBL" id="JABFTP020000144">
    <property type="protein sequence ID" value="KAL3281630.1"/>
    <property type="molecule type" value="Genomic_DNA"/>
</dbReference>
<protein>
    <recommendedName>
        <fullName evidence="3">Translation elongation factor EFTs/EF1B dimerisation domain-containing protein</fullName>
    </recommendedName>
</protein>
<sequence length="143" mass="15992">MLALMIGTIGENATLKRAFCYKVQRGMIHLAGYAHPSGSELNDIHFGKFGAIMAFRQYVQEEVDLNLLGKDLCQHIVGMNPKFLGSSEFEPADKNEDEESLLHQEYLLDETITVADFLSNNGIEVLDFKRFQCGELSSESGSR</sequence>
<dbReference type="InterPro" id="IPR014039">
    <property type="entry name" value="Transl_elong_EFTs/EF1B_dimer"/>
</dbReference>
<gene>
    <name evidence="4" type="ORF">HHI36_004836</name>
</gene>
<evidence type="ECO:0000256" key="2">
    <source>
        <dbReference type="ARBA" id="ARBA00022917"/>
    </source>
</evidence>
<evidence type="ECO:0000313" key="4">
    <source>
        <dbReference type="EMBL" id="KAL3281630.1"/>
    </source>
</evidence>
<keyword evidence="1" id="KW-0251">Elongation factor</keyword>
<accession>A0ABD2NTX7</accession>
<dbReference type="PANTHER" id="PTHR11741">
    <property type="entry name" value="ELONGATION FACTOR TS"/>
    <property type="match status" value="1"/>
</dbReference>
<feature type="domain" description="Translation elongation factor EFTs/EF1B dimerisation" evidence="3">
    <location>
        <begin position="4"/>
        <end position="92"/>
    </location>
</feature>
<comment type="caution">
    <text evidence="4">The sequence shown here is derived from an EMBL/GenBank/DDBJ whole genome shotgun (WGS) entry which is preliminary data.</text>
</comment>
<dbReference type="Proteomes" id="UP001516400">
    <property type="component" value="Unassembled WGS sequence"/>
</dbReference>
<dbReference type="GO" id="GO:0003746">
    <property type="term" value="F:translation elongation factor activity"/>
    <property type="evidence" value="ECO:0007669"/>
    <property type="project" value="UniProtKB-KW"/>
</dbReference>
<evidence type="ECO:0000313" key="5">
    <source>
        <dbReference type="Proteomes" id="UP001516400"/>
    </source>
</evidence>
<dbReference type="InterPro" id="IPR001816">
    <property type="entry name" value="Transl_elong_EFTs/EF1B"/>
</dbReference>
<dbReference type="InterPro" id="IPR036402">
    <property type="entry name" value="EF-Ts_dimer_sf"/>
</dbReference>
<organism evidence="4 5">
    <name type="scientific">Cryptolaemus montrouzieri</name>
    <dbReference type="NCBI Taxonomy" id="559131"/>
    <lineage>
        <taxon>Eukaryota</taxon>
        <taxon>Metazoa</taxon>
        <taxon>Ecdysozoa</taxon>
        <taxon>Arthropoda</taxon>
        <taxon>Hexapoda</taxon>
        <taxon>Insecta</taxon>
        <taxon>Pterygota</taxon>
        <taxon>Neoptera</taxon>
        <taxon>Endopterygota</taxon>
        <taxon>Coleoptera</taxon>
        <taxon>Polyphaga</taxon>
        <taxon>Cucujiformia</taxon>
        <taxon>Coccinelloidea</taxon>
        <taxon>Coccinellidae</taxon>
        <taxon>Scymninae</taxon>
        <taxon>Scymnini</taxon>
        <taxon>Cryptolaemus</taxon>
    </lineage>
</organism>
<dbReference type="SUPFAM" id="SSF54713">
    <property type="entry name" value="Elongation factor Ts (EF-Ts), dimerisation domain"/>
    <property type="match status" value="1"/>
</dbReference>
<proteinExistence type="predicted"/>
<name>A0ABD2NTX7_9CUCU</name>
<keyword evidence="2" id="KW-0648">Protein biosynthesis</keyword>
<reference evidence="4 5" key="1">
    <citation type="journal article" date="2021" name="BMC Biol.">
        <title>Horizontally acquired antibacterial genes associated with adaptive radiation of ladybird beetles.</title>
        <authorList>
            <person name="Li H.S."/>
            <person name="Tang X.F."/>
            <person name="Huang Y.H."/>
            <person name="Xu Z.Y."/>
            <person name="Chen M.L."/>
            <person name="Du X.Y."/>
            <person name="Qiu B.Y."/>
            <person name="Chen P.T."/>
            <person name="Zhang W."/>
            <person name="Slipinski A."/>
            <person name="Escalona H.E."/>
            <person name="Waterhouse R.M."/>
            <person name="Zwick A."/>
            <person name="Pang H."/>
        </authorList>
    </citation>
    <scope>NUCLEOTIDE SEQUENCE [LARGE SCALE GENOMIC DNA]</scope>
    <source>
        <strain evidence="4">SYSU2018</strain>
    </source>
</reference>
<dbReference type="Pfam" id="PF00889">
    <property type="entry name" value="EF_TS"/>
    <property type="match status" value="1"/>
</dbReference>
<dbReference type="AlphaFoldDB" id="A0ABD2NTX7"/>
<dbReference type="Gene3D" id="3.30.479.20">
    <property type="entry name" value="Elongation factor Ts, dimerisation domain"/>
    <property type="match status" value="1"/>
</dbReference>
<evidence type="ECO:0000256" key="1">
    <source>
        <dbReference type="ARBA" id="ARBA00022768"/>
    </source>
</evidence>